<dbReference type="OMA" id="DFAWART"/>
<dbReference type="AlphaFoldDB" id="T0R9W1"/>
<name>T0R9W1_SAPDV</name>
<dbReference type="GeneID" id="19956621"/>
<sequence length="353" mass="40775">MAEDLRRLEHVRLRNRLKQQRHKARYVNERDLLRDQVEHMTQLVTSWRTHPRLTMLSWRDTATGLSDAASEAQATLHELRRQHRVMTDTVRSALSLAASISRQNNVPSLAQDFAWARTTLLMDPTARRLGLDWFTQHMYFNTDRMLSRGGFPSVGSFADVLVQDCGNDCVDVFGRVQVEYSVALEAAYTSLAPRIWSVLRGDAMAHASQVLDTDITAAIDPSMVYRRYAVSGDDSRYYAAREFRTADRIVFLLGNMAQDELQPTSAIWRPRRFWFVLERQGVDRCRVRFMWYNGPYVVHGSAVPWDRHIALTEHEYGEVIGTSLSRHHFQAYLRDKYSAEDHELLALPDDVSK</sequence>
<gene>
    <name evidence="1" type="ORF">SDRG_15894</name>
</gene>
<dbReference type="Proteomes" id="UP000030762">
    <property type="component" value="Unassembled WGS sequence"/>
</dbReference>
<dbReference type="RefSeq" id="XP_008620302.1">
    <property type="nucleotide sequence ID" value="XM_008622080.1"/>
</dbReference>
<protein>
    <submittedName>
        <fullName evidence="1">Uncharacterized protein</fullName>
    </submittedName>
</protein>
<evidence type="ECO:0000313" key="2">
    <source>
        <dbReference type="Proteomes" id="UP000030762"/>
    </source>
</evidence>
<dbReference type="VEuPathDB" id="FungiDB:SDRG_15894"/>
<reference evidence="1 2" key="1">
    <citation type="submission" date="2012-04" db="EMBL/GenBank/DDBJ databases">
        <title>The Genome Sequence of Saprolegnia declina VS20.</title>
        <authorList>
            <consortium name="The Broad Institute Genome Sequencing Platform"/>
            <person name="Russ C."/>
            <person name="Nusbaum C."/>
            <person name="Tyler B."/>
            <person name="van West P."/>
            <person name="Dieguez-Uribeondo J."/>
            <person name="de Bruijn I."/>
            <person name="Tripathy S."/>
            <person name="Jiang R."/>
            <person name="Young S.K."/>
            <person name="Zeng Q."/>
            <person name="Gargeya S."/>
            <person name="Fitzgerald M."/>
            <person name="Haas B."/>
            <person name="Abouelleil A."/>
            <person name="Alvarado L."/>
            <person name="Arachchi H.M."/>
            <person name="Berlin A."/>
            <person name="Chapman S.B."/>
            <person name="Goldberg J."/>
            <person name="Griggs A."/>
            <person name="Gujja S."/>
            <person name="Hansen M."/>
            <person name="Howarth C."/>
            <person name="Imamovic A."/>
            <person name="Larimer J."/>
            <person name="McCowen C."/>
            <person name="Montmayeur A."/>
            <person name="Murphy C."/>
            <person name="Neiman D."/>
            <person name="Pearson M."/>
            <person name="Priest M."/>
            <person name="Roberts A."/>
            <person name="Saif S."/>
            <person name="Shea T."/>
            <person name="Sisk P."/>
            <person name="Sykes S."/>
            <person name="Wortman J."/>
            <person name="Nusbaum C."/>
            <person name="Birren B."/>
        </authorList>
    </citation>
    <scope>NUCLEOTIDE SEQUENCE [LARGE SCALE GENOMIC DNA]</scope>
    <source>
        <strain evidence="1 2">VS20</strain>
    </source>
</reference>
<accession>T0R9W1</accession>
<dbReference type="OrthoDB" id="65516at2759"/>
<dbReference type="InParanoid" id="T0R9W1"/>
<dbReference type="EMBL" id="JH767235">
    <property type="protein sequence ID" value="EQC26307.1"/>
    <property type="molecule type" value="Genomic_DNA"/>
</dbReference>
<organism evidence="1 2">
    <name type="scientific">Saprolegnia diclina (strain VS20)</name>
    <dbReference type="NCBI Taxonomy" id="1156394"/>
    <lineage>
        <taxon>Eukaryota</taxon>
        <taxon>Sar</taxon>
        <taxon>Stramenopiles</taxon>
        <taxon>Oomycota</taxon>
        <taxon>Saprolegniomycetes</taxon>
        <taxon>Saprolegniales</taxon>
        <taxon>Saprolegniaceae</taxon>
        <taxon>Saprolegnia</taxon>
    </lineage>
</organism>
<keyword evidence="2" id="KW-1185">Reference proteome</keyword>
<evidence type="ECO:0000313" key="1">
    <source>
        <dbReference type="EMBL" id="EQC26307.1"/>
    </source>
</evidence>
<proteinExistence type="predicted"/>